<dbReference type="EMBL" id="JAOVZO020000017">
    <property type="protein sequence ID" value="MDC8013509.1"/>
    <property type="molecule type" value="Genomic_DNA"/>
</dbReference>
<reference evidence="10" key="1">
    <citation type="submission" date="2023-02" db="EMBL/GenBank/DDBJ databases">
        <title>Tahibacter soli sp. nov. isolated from soil.</title>
        <authorList>
            <person name="Baek J.H."/>
            <person name="Lee J.K."/>
            <person name="Choi D.G."/>
            <person name="Jeon C.O."/>
        </authorList>
    </citation>
    <scope>NUCLEOTIDE SEQUENCE</scope>
    <source>
        <strain evidence="10">BL</strain>
    </source>
</reference>
<evidence type="ECO:0000256" key="2">
    <source>
        <dbReference type="ARBA" id="ARBA00005005"/>
    </source>
</evidence>
<accession>A0A9X3YJG5</accession>
<feature type="domain" description="AMP-binding enzyme C-terminal" evidence="9">
    <location>
        <begin position="372"/>
        <end position="440"/>
    </location>
</feature>
<evidence type="ECO:0000256" key="5">
    <source>
        <dbReference type="ARBA" id="ARBA00026121"/>
    </source>
</evidence>
<comment type="subcellular location">
    <subcellularLocation>
        <location evidence="1">Membrane</location>
        <topology evidence="1">Peripheral membrane protein</topology>
    </subcellularLocation>
</comment>
<evidence type="ECO:0000313" key="11">
    <source>
        <dbReference type="Proteomes" id="UP001139971"/>
    </source>
</evidence>
<feature type="domain" description="AMP-dependent synthetase/ligase" evidence="8">
    <location>
        <begin position="126"/>
        <end position="303"/>
    </location>
</feature>
<dbReference type="InterPro" id="IPR000873">
    <property type="entry name" value="AMP-dep_synth/lig_dom"/>
</dbReference>
<dbReference type="AlphaFoldDB" id="A0A9X3YJG5"/>
<dbReference type="Pfam" id="PF00501">
    <property type="entry name" value="AMP-binding"/>
    <property type="match status" value="1"/>
</dbReference>
<dbReference type="InterPro" id="IPR042099">
    <property type="entry name" value="ANL_N_sf"/>
</dbReference>
<proteinExistence type="predicted"/>
<dbReference type="SUPFAM" id="SSF56801">
    <property type="entry name" value="Acetyl-CoA synthetase-like"/>
    <property type="match status" value="1"/>
</dbReference>
<evidence type="ECO:0000256" key="4">
    <source>
        <dbReference type="ARBA" id="ARBA00023136"/>
    </source>
</evidence>
<gene>
    <name evidence="10" type="ORF">OD750_013270</name>
</gene>
<dbReference type="Gene3D" id="3.40.50.12780">
    <property type="entry name" value="N-terminal domain of ligase-like"/>
    <property type="match status" value="1"/>
</dbReference>
<dbReference type="PROSITE" id="PS00455">
    <property type="entry name" value="AMP_BINDING"/>
    <property type="match status" value="1"/>
</dbReference>
<dbReference type="RefSeq" id="WP_272841944.1">
    <property type="nucleotide sequence ID" value="NZ_JAOVZO020000017.1"/>
</dbReference>
<evidence type="ECO:0000259" key="9">
    <source>
        <dbReference type="Pfam" id="PF13193"/>
    </source>
</evidence>
<evidence type="ECO:0000256" key="3">
    <source>
        <dbReference type="ARBA" id="ARBA00022598"/>
    </source>
</evidence>
<dbReference type="GO" id="GO:0004467">
    <property type="term" value="F:long-chain fatty acid-CoA ligase activity"/>
    <property type="evidence" value="ECO:0007669"/>
    <property type="project" value="UniProtKB-EC"/>
</dbReference>
<dbReference type="PANTHER" id="PTHR43767">
    <property type="entry name" value="LONG-CHAIN-FATTY-ACID--COA LIGASE"/>
    <property type="match status" value="1"/>
</dbReference>
<evidence type="ECO:0000313" key="10">
    <source>
        <dbReference type="EMBL" id="MDC8013509.1"/>
    </source>
</evidence>
<evidence type="ECO:0000256" key="6">
    <source>
        <dbReference type="ARBA" id="ARBA00039545"/>
    </source>
</evidence>
<dbReference type="InterPro" id="IPR045851">
    <property type="entry name" value="AMP-bd_C_sf"/>
</dbReference>
<dbReference type="Proteomes" id="UP001139971">
    <property type="component" value="Unassembled WGS sequence"/>
</dbReference>
<keyword evidence="4" id="KW-0472">Membrane</keyword>
<dbReference type="InterPro" id="IPR050237">
    <property type="entry name" value="ATP-dep_AMP-bd_enzyme"/>
</dbReference>
<organism evidence="10 11">
    <name type="scientific">Tahibacter soli</name>
    <dbReference type="NCBI Taxonomy" id="2983605"/>
    <lineage>
        <taxon>Bacteria</taxon>
        <taxon>Pseudomonadati</taxon>
        <taxon>Pseudomonadota</taxon>
        <taxon>Gammaproteobacteria</taxon>
        <taxon>Lysobacterales</taxon>
        <taxon>Rhodanobacteraceae</taxon>
        <taxon>Tahibacter</taxon>
    </lineage>
</organism>
<evidence type="ECO:0000256" key="1">
    <source>
        <dbReference type="ARBA" id="ARBA00004170"/>
    </source>
</evidence>
<dbReference type="EC" id="6.2.1.3" evidence="5"/>
<keyword evidence="11" id="KW-1185">Reference proteome</keyword>
<name>A0A9X3YJG5_9GAMM</name>
<dbReference type="GO" id="GO:0016020">
    <property type="term" value="C:membrane"/>
    <property type="evidence" value="ECO:0007669"/>
    <property type="project" value="UniProtKB-SubCell"/>
</dbReference>
<keyword evidence="3" id="KW-0436">Ligase</keyword>
<sequence>MSAVIQTHTGAAAARLPLVAGPAGRIVAWRDGVPVDAAHFLAHVAAVAERLPAAPNAVNLCDDRYHFLVAFCAVAWAGQTNLLPPSRAPQAVLDVMHAHPGCYAISDQTLELDPPNLWRLPDLDTLGAHLETFDVPHLPADRVVAIGYTSGSTGTPKANPKTWGSFSASTAKNAALLREFAGAPLNVVATVPPQHMYGMETSVLLPLLADVAIHAGKPLLPADVARALAAVPAPRLLVATPVHLRALVQAGIDLPPIAAVLSATAPLAADLAAAAEARFDTRVIEVFGSTETCVIAHRRTASDDAWQGYEGVELRPQPDGTQVDAPWFAAPVLLQDIVEILPKNAFRLCGRNADLLEIAGKRASLGDLTRRLLAIPGVEDGAMFQSDDDTAGVQRIAALVVAPGLTEAQILAQLREAIDPAFLPRPLRRVPRLPRNETGKLPRAALLAALRGAATITG</sequence>
<protein>
    <recommendedName>
        <fullName evidence="6">Long-chain-fatty-acid--CoA ligase</fullName>
        <ecNumber evidence="5">6.2.1.3</ecNumber>
    </recommendedName>
    <alternativeName>
        <fullName evidence="7">Long-chain acyl-CoA synthetase</fullName>
    </alternativeName>
</protein>
<evidence type="ECO:0000259" key="8">
    <source>
        <dbReference type="Pfam" id="PF00501"/>
    </source>
</evidence>
<dbReference type="Pfam" id="PF13193">
    <property type="entry name" value="AMP-binding_C"/>
    <property type="match status" value="1"/>
</dbReference>
<dbReference type="Gene3D" id="3.30.300.30">
    <property type="match status" value="1"/>
</dbReference>
<evidence type="ECO:0000256" key="7">
    <source>
        <dbReference type="ARBA" id="ARBA00042773"/>
    </source>
</evidence>
<comment type="pathway">
    <text evidence="2">Lipid metabolism; fatty acid beta-oxidation.</text>
</comment>
<dbReference type="PANTHER" id="PTHR43767:SF8">
    <property type="entry name" value="LONG-CHAIN-FATTY-ACID--COA LIGASE"/>
    <property type="match status" value="1"/>
</dbReference>
<comment type="caution">
    <text evidence="10">The sequence shown here is derived from an EMBL/GenBank/DDBJ whole genome shotgun (WGS) entry which is preliminary data.</text>
</comment>
<dbReference type="InterPro" id="IPR020845">
    <property type="entry name" value="AMP-binding_CS"/>
</dbReference>
<dbReference type="InterPro" id="IPR025110">
    <property type="entry name" value="AMP-bd_C"/>
</dbReference>